<reference evidence="1" key="1">
    <citation type="submission" date="2024-02" db="EMBL/GenBank/DDBJ databases">
        <title>Metagenome Assembled Genome of Zalaria obscura JY119.</title>
        <authorList>
            <person name="Vighnesh L."/>
            <person name="Jagadeeshwari U."/>
            <person name="Venkata Ramana C."/>
            <person name="Sasikala C."/>
        </authorList>
    </citation>
    <scope>NUCLEOTIDE SEQUENCE</scope>
    <source>
        <strain evidence="1">JY119</strain>
    </source>
</reference>
<organism evidence="1 2">
    <name type="scientific">Zalaria obscura</name>
    <dbReference type="NCBI Taxonomy" id="2024903"/>
    <lineage>
        <taxon>Eukaryota</taxon>
        <taxon>Fungi</taxon>
        <taxon>Dikarya</taxon>
        <taxon>Ascomycota</taxon>
        <taxon>Pezizomycotina</taxon>
        <taxon>Dothideomycetes</taxon>
        <taxon>Dothideomycetidae</taxon>
        <taxon>Dothideales</taxon>
        <taxon>Zalariaceae</taxon>
        <taxon>Zalaria</taxon>
    </lineage>
</organism>
<accession>A0ACC3SHY3</accession>
<comment type="caution">
    <text evidence="1">The sequence shown here is derived from an EMBL/GenBank/DDBJ whole genome shotgun (WGS) entry which is preliminary data.</text>
</comment>
<dbReference type="EMBL" id="JAMKPW020000009">
    <property type="protein sequence ID" value="KAK8215109.1"/>
    <property type="molecule type" value="Genomic_DNA"/>
</dbReference>
<proteinExistence type="predicted"/>
<dbReference type="Proteomes" id="UP001320706">
    <property type="component" value="Unassembled WGS sequence"/>
</dbReference>
<sequence length="136" mass="15358">MLRLGADIPTYGQLSCTILSQVIWLALDQRLASTLRRDYVRQTGPRKFSHVSFSISYLGFVTRFIHISPSVSPFDKQSGRFCFLVSERFASSISSSLNTATARHGRYVICYRHNSPFSLVIQVSQTETTETTTGHF</sequence>
<evidence type="ECO:0000313" key="2">
    <source>
        <dbReference type="Proteomes" id="UP001320706"/>
    </source>
</evidence>
<evidence type="ECO:0000313" key="1">
    <source>
        <dbReference type="EMBL" id="KAK8215109.1"/>
    </source>
</evidence>
<keyword evidence="2" id="KW-1185">Reference proteome</keyword>
<gene>
    <name evidence="1" type="ORF">M8818_002119</name>
</gene>
<name>A0ACC3SHY3_9PEZI</name>
<protein>
    <submittedName>
        <fullName evidence="1">Uncharacterized protein</fullName>
    </submittedName>
</protein>